<dbReference type="PANTHER" id="PTHR19846:SF0">
    <property type="entry name" value="PRE-MRNA PROCESSING FACTOR 4"/>
    <property type="match status" value="1"/>
</dbReference>
<comment type="caution">
    <text evidence="1">The sequence shown here is derived from an EMBL/GenBank/DDBJ whole genome shotgun (WGS) entry which is preliminary data.</text>
</comment>
<dbReference type="EMBL" id="JAPMOS010000134">
    <property type="protein sequence ID" value="KAJ4454790.1"/>
    <property type="molecule type" value="Genomic_DNA"/>
</dbReference>
<sequence>MQAHDICWHPAACLTQSREAVNLATASSDGSCCLWSLTSSVPLRRLEGHSQRLAQCAFHPMGEHVATTGSCAVHPMD</sequence>
<dbReference type="Pfam" id="PF00400">
    <property type="entry name" value="WD40"/>
    <property type="match status" value="2"/>
</dbReference>
<protein>
    <submittedName>
        <fullName evidence="1">Uncharacterized protein</fullName>
    </submittedName>
</protein>
<dbReference type="PANTHER" id="PTHR19846">
    <property type="entry name" value="WD40 REPEAT PROTEIN"/>
    <property type="match status" value="1"/>
</dbReference>
<dbReference type="Proteomes" id="UP001141327">
    <property type="component" value="Unassembled WGS sequence"/>
</dbReference>
<dbReference type="InterPro" id="IPR001680">
    <property type="entry name" value="WD40_rpt"/>
</dbReference>
<dbReference type="InterPro" id="IPR036322">
    <property type="entry name" value="WD40_repeat_dom_sf"/>
</dbReference>
<accession>A0ABQ8UBN8</accession>
<dbReference type="Gene3D" id="2.130.10.10">
    <property type="entry name" value="YVTN repeat-like/Quinoprotein amine dehydrogenase"/>
    <property type="match status" value="1"/>
</dbReference>
<evidence type="ECO:0000313" key="2">
    <source>
        <dbReference type="Proteomes" id="UP001141327"/>
    </source>
</evidence>
<reference evidence="1" key="1">
    <citation type="journal article" date="2022" name="bioRxiv">
        <title>Genomics of Preaxostyla Flagellates Illuminates Evolutionary Transitions and the Path Towards Mitochondrial Loss.</title>
        <authorList>
            <person name="Novak L.V.F."/>
            <person name="Treitli S.C."/>
            <person name="Pyrih J."/>
            <person name="Halakuc P."/>
            <person name="Pipaliya S.V."/>
            <person name="Vacek V."/>
            <person name="Brzon O."/>
            <person name="Soukal P."/>
            <person name="Eme L."/>
            <person name="Dacks J.B."/>
            <person name="Karnkowska A."/>
            <person name="Elias M."/>
            <person name="Hampl V."/>
        </authorList>
    </citation>
    <scope>NUCLEOTIDE SEQUENCE</scope>
    <source>
        <strain evidence="1">RCP-MX</strain>
    </source>
</reference>
<name>A0ABQ8UBN8_9EUKA</name>
<organism evidence="1 2">
    <name type="scientific">Paratrimastix pyriformis</name>
    <dbReference type="NCBI Taxonomy" id="342808"/>
    <lineage>
        <taxon>Eukaryota</taxon>
        <taxon>Metamonada</taxon>
        <taxon>Preaxostyla</taxon>
        <taxon>Paratrimastigidae</taxon>
        <taxon>Paratrimastix</taxon>
    </lineage>
</organism>
<keyword evidence="2" id="KW-1185">Reference proteome</keyword>
<proteinExistence type="predicted"/>
<dbReference type="InterPro" id="IPR015943">
    <property type="entry name" value="WD40/YVTN_repeat-like_dom_sf"/>
</dbReference>
<evidence type="ECO:0000313" key="1">
    <source>
        <dbReference type="EMBL" id="KAJ4454790.1"/>
    </source>
</evidence>
<gene>
    <name evidence="1" type="ORF">PAPYR_10438</name>
</gene>
<dbReference type="SUPFAM" id="SSF50978">
    <property type="entry name" value="WD40 repeat-like"/>
    <property type="match status" value="1"/>
</dbReference>